<evidence type="ECO:0000256" key="1">
    <source>
        <dbReference type="SAM" id="MobiDB-lite"/>
    </source>
</evidence>
<evidence type="ECO:0008006" key="4">
    <source>
        <dbReference type="Google" id="ProtNLM"/>
    </source>
</evidence>
<evidence type="ECO:0000313" key="3">
    <source>
        <dbReference type="Proteomes" id="UP001595833"/>
    </source>
</evidence>
<keyword evidence="3" id="KW-1185">Reference proteome</keyword>
<reference evidence="3" key="1">
    <citation type="journal article" date="2019" name="Int. J. Syst. Evol. Microbiol.">
        <title>The Global Catalogue of Microorganisms (GCM) 10K type strain sequencing project: providing services to taxonomists for standard genome sequencing and annotation.</title>
        <authorList>
            <consortium name="The Broad Institute Genomics Platform"/>
            <consortium name="The Broad Institute Genome Sequencing Center for Infectious Disease"/>
            <person name="Wu L."/>
            <person name="Ma J."/>
        </authorList>
    </citation>
    <scope>NUCLEOTIDE SEQUENCE [LARGE SCALE GENOMIC DNA]</scope>
    <source>
        <strain evidence="3">KCTC 12848</strain>
    </source>
</reference>
<dbReference type="EMBL" id="JBHSJB010000004">
    <property type="protein sequence ID" value="MFC5052968.1"/>
    <property type="molecule type" value="Genomic_DNA"/>
</dbReference>
<dbReference type="Proteomes" id="UP001595833">
    <property type="component" value="Unassembled WGS sequence"/>
</dbReference>
<accession>A0ABV9XU62</accession>
<protein>
    <recommendedName>
        <fullName evidence="4">Leucine rich repeat (LRR) protein</fullName>
    </recommendedName>
</protein>
<feature type="region of interest" description="Disordered" evidence="1">
    <location>
        <begin position="1"/>
        <end position="21"/>
    </location>
</feature>
<name>A0ABV9XU62_9PSEU</name>
<dbReference type="RefSeq" id="WP_344037997.1">
    <property type="nucleotide sequence ID" value="NZ_BAAAKE010000009.1"/>
</dbReference>
<sequence length="92" mass="9758">MTEPTLPGGEAAREALSTDPATPAESLARLADDPNPAIRANLLTHPNTPAELRYQVHAGLRADAAAGNQEAETALAWLRYTRSAHTACDRPT</sequence>
<comment type="caution">
    <text evidence="2">The sequence shown here is derived from an EMBL/GenBank/DDBJ whole genome shotgun (WGS) entry which is preliminary data.</text>
</comment>
<evidence type="ECO:0000313" key="2">
    <source>
        <dbReference type="EMBL" id="MFC5052968.1"/>
    </source>
</evidence>
<gene>
    <name evidence="2" type="ORF">ACFPFM_04260</name>
</gene>
<organism evidence="2 3">
    <name type="scientific">Saccharothrix xinjiangensis</name>
    <dbReference type="NCBI Taxonomy" id="204798"/>
    <lineage>
        <taxon>Bacteria</taxon>
        <taxon>Bacillati</taxon>
        <taxon>Actinomycetota</taxon>
        <taxon>Actinomycetes</taxon>
        <taxon>Pseudonocardiales</taxon>
        <taxon>Pseudonocardiaceae</taxon>
        <taxon>Saccharothrix</taxon>
    </lineage>
</organism>
<proteinExistence type="predicted"/>